<dbReference type="EMBL" id="PVWO01000073">
    <property type="protein sequence ID" value="PSB57508.1"/>
    <property type="molecule type" value="Genomic_DNA"/>
</dbReference>
<gene>
    <name evidence="2" type="ORF">C7B77_08135</name>
</gene>
<evidence type="ECO:0000313" key="3">
    <source>
        <dbReference type="Proteomes" id="UP000238937"/>
    </source>
</evidence>
<dbReference type="SUPFAM" id="SSF54909">
    <property type="entry name" value="Dimeric alpha+beta barrel"/>
    <property type="match status" value="1"/>
</dbReference>
<keyword evidence="2" id="KW-0503">Monooxygenase</keyword>
<evidence type="ECO:0000313" key="2">
    <source>
        <dbReference type="EMBL" id="PSB57508.1"/>
    </source>
</evidence>
<evidence type="ECO:0000259" key="1">
    <source>
        <dbReference type="PROSITE" id="PS51725"/>
    </source>
</evidence>
<keyword evidence="2" id="KW-0560">Oxidoreductase</keyword>
<dbReference type="RefSeq" id="WP_106302614.1">
    <property type="nucleotide sequence ID" value="NZ_PVWO01000073.1"/>
</dbReference>
<dbReference type="GO" id="GO:0004497">
    <property type="term" value="F:monooxygenase activity"/>
    <property type="evidence" value="ECO:0007669"/>
    <property type="project" value="UniProtKB-KW"/>
</dbReference>
<dbReference type="Pfam" id="PF03992">
    <property type="entry name" value="ABM"/>
    <property type="match status" value="1"/>
</dbReference>
<dbReference type="InterPro" id="IPR007138">
    <property type="entry name" value="ABM_dom"/>
</dbReference>
<name>A0A2T1GII0_9CYAN</name>
<accession>A0A2T1GII0</accession>
<organism evidence="2 3">
    <name type="scientific">Chamaesiphon polymorphus CCALA 037</name>
    <dbReference type="NCBI Taxonomy" id="2107692"/>
    <lineage>
        <taxon>Bacteria</taxon>
        <taxon>Bacillati</taxon>
        <taxon>Cyanobacteriota</taxon>
        <taxon>Cyanophyceae</taxon>
        <taxon>Gomontiellales</taxon>
        <taxon>Chamaesiphonaceae</taxon>
        <taxon>Chamaesiphon</taxon>
    </lineage>
</organism>
<reference evidence="2 3" key="1">
    <citation type="submission" date="2018-03" db="EMBL/GenBank/DDBJ databases">
        <title>The ancient ancestry and fast evolution of plastids.</title>
        <authorList>
            <person name="Moore K.R."/>
            <person name="Magnabosco C."/>
            <person name="Momper L."/>
            <person name="Gold D.A."/>
            <person name="Bosak T."/>
            <person name="Fournier G.P."/>
        </authorList>
    </citation>
    <scope>NUCLEOTIDE SEQUENCE [LARGE SCALE GENOMIC DNA]</scope>
    <source>
        <strain evidence="2 3">CCALA 037</strain>
    </source>
</reference>
<sequence length="108" mass="13073">MSSDLAFYVQFQVKPERLEEWKDAVREVIDRMSAESTFVSCHMHQDIQDANRFTLYERWNEPSFETFMQNQLEAKSYRQAYHEKLPDMLAQPRTVSFLSHIQEWHQAR</sequence>
<comment type="caution">
    <text evidence="2">The sequence shown here is derived from an EMBL/GenBank/DDBJ whole genome shotgun (WGS) entry which is preliminary data.</text>
</comment>
<dbReference type="AlphaFoldDB" id="A0A2T1GII0"/>
<dbReference type="Proteomes" id="UP000238937">
    <property type="component" value="Unassembled WGS sequence"/>
</dbReference>
<dbReference type="OrthoDB" id="9806189at2"/>
<proteinExistence type="predicted"/>
<keyword evidence="3" id="KW-1185">Reference proteome</keyword>
<dbReference type="Gene3D" id="3.30.70.100">
    <property type="match status" value="1"/>
</dbReference>
<feature type="domain" description="ABM" evidence="1">
    <location>
        <begin position="5"/>
        <end position="97"/>
    </location>
</feature>
<dbReference type="InterPro" id="IPR011008">
    <property type="entry name" value="Dimeric_a/b-barrel"/>
</dbReference>
<protein>
    <submittedName>
        <fullName evidence="2">Antibiotic biosynthesis monooxygenase</fullName>
    </submittedName>
</protein>
<dbReference type="PROSITE" id="PS51725">
    <property type="entry name" value="ABM"/>
    <property type="match status" value="1"/>
</dbReference>